<keyword evidence="4" id="KW-1185">Reference proteome</keyword>
<dbReference type="AlphaFoldDB" id="A0AAE0W7D5"/>
<dbReference type="PANTHER" id="PTHR30408">
    <property type="entry name" value="TYPE-1 RESTRICTION ENZYME ECOKI SPECIFICITY PROTEIN"/>
    <property type="match status" value="1"/>
</dbReference>
<protein>
    <recommendedName>
        <fullName evidence="5">Type I restriction modification DNA specificity domain-containing protein</fullName>
    </recommendedName>
</protein>
<dbReference type="PANTHER" id="PTHR30408:SF12">
    <property type="entry name" value="TYPE I RESTRICTION ENZYME MJAVIII SPECIFICITY SUBUNIT"/>
    <property type="match status" value="1"/>
</dbReference>
<evidence type="ECO:0000313" key="3">
    <source>
        <dbReference type="EMBL" id="KAK3604843.1"/>
    </source>
</evidence>
<organism evidence="3 4">
    <name type="scientific">Potamilus streckersoni</name>
    <dbReference type="NCBI Taxonomy" id="2493646"/>
    <lineage>
        <taxon>Eukaryota</taxon>
        <taxon>Metazoa</taxon>
        <taxon>Spiralia</taxon>
        <taxon>Lophotrochozoa</taxon>
        <taxon>Mollusca</taxon>
        <taxon>Bivalvia</taxon>
        <taxon>Autobranchia</taxon>
        <taxon>Heteroconchia</taxon>
        <taxon>Palaeoheterodonta</taxon>
        <taxon>Unionida</taxon>
        <taxon>Unionoidea</taxon>
        <taxon>Unionidae</taxon>
        <taxon>Ambleminae</taxon>
        <taxon>Lampsilini</taxon>
        <taxon>Potamilus</taxon>
    </lineage>
</organism>
<dbReference type="SUPFAM" id="SSF116734">
    <property type="entry name" value="DNA methylase specificity domain"/>
    <property type="match status" value="1"/>
</dbReference>
<accession>A0AAE0W7D5</accession>
<reference evidence="3" key="3">
    <citation type="submission" date="2023-05" db="EMBL/GenBank/DDBJ databases">
        <authorList>
            <person name="Smith C.H."/>
        </authorList>
    </citation>
    <scope>NUCLEOTIDE SEQUENCE</scope>
    <source>
        <strain evidence="3">CHS0354</strain>
        <tissue evidence="3">Mantle</tissue>
    </source>
</reference>
<dbReference type="InterPro" id="IPR044946">
    <property type="entry name" value="Restrct_endonuc_typeI_TRD_sf"/>
</dbReference>
<dbReference type="InterPro" id="IPR052021">
    <property type="entry name" value="Type-I_RS_S_subunit"/>
</dbReference>
<dbReference type="GO" id="GO:0009307">
    <property type="term" value="P:DNA restriction-modification system"/>
    <property type="evidence" value="ECO:0007669"/>
    <property type="project" value="UniProtKB-KW"/>
</dbReference>
<reference evidence="3" key="1">
    <citation type="journal article" date="2021" name="Genome Biol. Evol.">
        <title>A High-Quality Reference Genome for a Parasitic Bivalve with Doubly Uniparental Inheritance (Bivalvia: Unionida).</title>
        <authorList>
            <person name="Smith C.H."/>
        </authorList>
    </citation>
    <scope>NUCLEOTIDE SEQUENCE</scope>
    <source>
        <strain evidence="3">CHS0354</strain>
    </source>
</reference>
<evidence type="ECO:0000256" key="2">
    <source>
        <dbReference type="ARBA" id="ARBA00023125"/>
    </source>
</evidence>
<name>A0AAE0W7D5_9BIVA</name>
<comment type="caution">
    <text evidence="3">The sequence shown here is derived from an EMBL/GenBank/DDBJ whole genome shotgun (WGS) entry which is preliminary data.</text>
</comment>
<keyword evidence="1" id="KW-0680">Restriction system</keyword>
<dbReference type="CDD" id="cd17256">
    <property type="entry name" value="RMtype1_S_EcoJA65PI-TRD1-CR1_like"/>
    <property type="match status" value="1"/>
</dbReference>
<keyword evidence="2" id="KW-0238">DNA-binding</keyword>
<dbReference type="GO" id="GO:0003677">
    <property type="term" value="F:DNA binding"/>
    <property type="evidence" value="ECO:0007669"/>
    <property type="project" value="UniProtKB-KW"/>
</dbReference>
<gene>
    <name evidence="3" type="ORF">CHS0354_000505</name>
</gene>
<reference evidence="3" key="2">
    <citation type="journal article" date="2021" name="Genome Biol. Evol.">
        <title>Developing a high-quality reference genome for a parasitic bivalve with doubly uniparental inheritance (Bivalvia: Unionida).</title>
        <authorList>
            <person name="Smith C.H."/>
        </authorList>
    </citation>
    <scope>NUCLEOTIDE SEQUENCE</scope>
    <source>
        <strain evidence="3">CHS0354</strain>
        <tissue evidence="3">Mantle</tissue>
    </source>
</reference>
<dbReference type="Gene3D" id="3.90.220.20">
    <property type="entry name" value="DNA methylase specificity domains"/>
    <property type="match status" value="1"/>
</dbReference>
<proteinExistence type="predicted"/>
<evidence type="ECO:0000256" key="1">
    <source>
        <dbReference type="ARBA" id="ARBA00022747"/>
    </source>
</evidence>
<dbReference type="Proteomes" id="UP001195483">
    <property type="component" value="Unassembled WGS sequence"/>
</dbReference>
<evidence type="ECO:0008006" key="5">
    <source>
        <dbReference type="Google" id="ProtNLM"/>
    </source>
</evidence>
<dbReference type="EMBL" id="JAEAOA010000085">
    <property type="protein sequence ID" value="KAK3604843.1"/>
    <property type="molecule type" value="Genomic_DNA"/>
</dbReference>
<evidence type="ECO:0000313" key="4">
    <source>
        <dbReference type="Proteomes" id="UP001195483"/>
    </source>
</evidence>
<sequence>MNNVFEEIKIPKIPLQKQNETIELINPIENQILEISNSILPPQDIIDNVFAQHFGFDIENADKKKRELVHYASLEDLANVELKFDISLKYRYIFLNYIKNPSNIEWIELGKLVDVKGGKRLPKGQNITEEKTDYKYIRVDDLSWSGVFDLENIKYISEENHNAIKNYIAKENDILLTIVGATVGKCGLVPAELDGENITENFARLIIKDKDNYLPEYVNYCLQSKTSVYQIDEYKGRGSQGKLALFRIKKVKMPKIGKTQQQEIVDEIKAELDKQEPLKQQITTERNKIDKIIEQCIMTAQ</sequence>